<dbReference type="AlphaFoldDB" id="A0A6P0H355"/>
<dbReference type="RefSeq" id="WP_163609742.1">
    <property type="nucleotide sequence ID" value="NZ_JAAGWB010000012.1"/>
</dbReference>
<accession>A0A6P0H355</accession>
<keyword evidence="3" id="KW-1185">Reference proteome</keyword>
<reference evidence="1 3" key="1">
    <citation type="submission" date="2020-01" db="EMBL/GenBank/DDBJ databases">
        <title>the WGS Modestobacter muralis CPCC 204518.</title>
        <authorList>
            <person name="Jiang Z."/>
        </authorList>
    </citation>
    <scope>NUCLEOTIDE SEQUENCE [LARGE SCALE GENOMIC DNA]</scope>
    <source>
        <strain evidence="1 3">DSM 100205</strain>
    </source>
</reference>
<dbReference type="SUPFAM" id="SSF46689">
    <property type="entry name" value="Homeodomain-like"/>
    <property type="match status" value="1"/>
</dbReference>
<dbReference type="InterPro" id="IPR009057">
    <property type="entry name" value="Homeodomain-like_sf"/>
</dbReference>
<proteinExistence type="predicted"/>
<organism evidence="2 4">
    <name type="scientific">Modestobacter muralis</name>
    <dbReference type="NCBI Taxonomy" id="1608614"/>
    <lineage>
        <taxon>Bacteria</taxon>
        <taxon>Bacillati</taxon>
        <taxon>Actinomycetota</taxon>
        <taxon>Actinomycetes</taxon>
        <taxon>Geodermatophilales</taxon>
        <taxon>Geodermatophilaceae</taxon>
        <taxon>Modestobacter</taxon>
    </lineage>
</organism>
<evidence type="ECO:0000313" key="4">
    <source>
        <dbReference type="Proteomes" id="UP000471152"/>
    </source>
</evidence>
<evidence type="ECO:0000313" key="2">
    <source>
        <dbReference type="EMBL" id="NEN50052.1"/>
    </source>
</evidence>
<dbReference type="EMBL" id="JAAGWH010000012">
    <property type="protein sequence ID" value="NEK93285.1"/>
    <property type="molecule type" value="Genomic_DNA"/>
</dbReference>
<name>A0A6P0H355_9ACTN</name>
<dbReference type="Proteomes" id="UP000471152">
    <property type="component" value="Unassembled WGS sequence"/>
</dbReference>
<comment type="caution">
    <text evidence="2">The sequence shown here is derived from an EMBL/GenBank/DDBJ whole genome shotgun (WGS) entry which is preliminary data.</text>
</comment>
<protein>
    <submittedName>
        <fullName evidence="2">TetR/AcrR family transcriptional regulator</fullName>
    </submittedName>
</protein>
<evidence type="ECO:0000313" key="3">
    <source>
        <dbReference type="Proteomes" id="UP000468828"/>
    </source>
</evidence>
<dbReference type="Proteomes" id="UP000468828">
    <property type="component" value="Unassembled WGS sequence"/>
</dbReference>
<dbReference type="Gene3D" id="1.10.357.10">
    <property type="entry name" value="Tetracycline Repressor, domain 2"/>
    <property type="match status" value="1"/>
</dbReference>
<reference evidence="2 4" key="2">
    <citation type="submission" date="2020-02" db="EMBL/GenBank/DDBJ databases">
        <title>The WGS of Modestobacter muralis DSM 100205.</title>
        <authorList>
            <person name="Jiang Z."/>
        </authorList>
    </citation>
    <scope>NUCLEOTIDE SEQUENCE [LARGE SCALE GENOMIC DNA]</scope>
    <source>
        <strain evidence="2 4">DSM 100205</strain>
    </source>
</reference>
<sequence>MGRQKQPEIRERLLEACTDAVLAGGLPDRLEPFAVASGTSARMLLYHFGTKEALLRAVLQHARARQRRDWEALLRVRADEDYRRTLARAWAGMTGPAGQRYLAVFNRLREDAEQQLWPGFRREATTDWLAPLQEGLRTIGRPELATLVLAVVRGLIVDLDATGDTDRVDHAWATFVAELGEPPLRPGRPPTSAR</sequence>
<evidence type="ECO:0000313" key="1">
    <source>
        <dbReference type="EMBL" id="NEK93285.1"/>
    </source>
</evidence>
<gene>
    <name evidence="2" type="ORF">G3R41_03700</name>
    <name evidence="1" type="ORF">GCU67_03700</name>
</gene>
<dbReference type="EMBL" id="JAAGWB010000012">
    <property type="protein sequence ID" value="NEN50052.1"/>
    <property type="molecule type" value="Genomic_DNA"/>
</dbReference>